<dbReference type="Gene3D" id="1.50.10.130">
    <property type="entry name" value="Terpene synthase, N-terminal domain"/>
    <property type="match status" value="1"/>
</dbReference>
<dbReference type="Pfam" id="PF03936">
    <property type="entry name" value="Terpene_synth_C"/>
    <property type="match status" value="1"/>
</dbReference>
<sequence>FKDGKGDLKAILQHETQGILSLYEASYVAKEGELVLDQAMDFTTKHLKCFMEEGSLEPRLREHVAHALELPLHWRMQRSHTRWFIEAYQREATMNPVVLELAKLDFNVVQGMYKGELRELSRWDANAIDKLPDYMKLCFLSIFNAANETAKWYNQGHKPKLDEYLDNAWMSSSGHVFMTNAYCMSDNLTKESLESFSTYPKIELERGDAPSSIQCYMLESGVPETAARKKIRELIKTSWRGINGDRSSSSGEIFKTVAVGLPRTSQFMYQHGDGYGAPDGETKEQIMSLLFEPLQL</sequence>
<evidence type="ECO:0008006" key="8">
    <source>
        <dbReference type="Google" id="ProtNLM"/>
    </source>
</evidence>
<dbReference type="GO" id="GO:0016114">
    <property type="term" value="P:terpenoid biosynthetic process"/>
    <property type="evidence" value="ECO:0007669"/>
    <property type="project" value="InterPro"/>
</dbReference>
<keyword evidence="3" id="KW-0460">Magnesium</keyword>
<dbReference type="InterPro" id="IPR008930">
    <property type="entry name" value="Terpenoid_cyclase/PrenylTrfase"/>
</dbReference>
<dbReference type="SUPFAM" id="SSF48576">
    <property type="entry name" value="Terpenoid synthases"/>
    <property type="match status" value="1"/>
</dbReference>
<evidence type="ECO:0000313" key="7">
    <source>
        <dbReference type="Proteomes" id="UP000287651"/>
    </source>
</evidence>
<evidence type="ECO:0000259" key="4">
    <source>
        <dbReference type="Pfam" id="PF01397"/>
    </source>
</evidence>
<feature type="domain" description="Terpene synthase metal-binding" evidence="5">
    <location>
        <begin position="148"/>
        <end position="202"/>
    </location>
</feature>
<comment type="caution">
    <text evidence="6">The sequence shown here is derived from an EMBL/GenBank/DDBJ whole genome shotgun (WGS) entry which is preliminary data.</text>
</comment>
<comment type="cofactor">
    <cofactor evidence="1">
        <name>Mg(2+)</name>
        <dbReference type="ChEBI" id="CHEBI:18420"/>
    </cofactor>
</comment>
<dbReference type="Gene3D" id="1.10.600.10">
    <property type="entry name" value="Farnesyl Diphosphate Synthase"/>
    <property type="match status" value="4"/>
</dbReference>
<evidence type="ECO:0000313" key="6">
    <source>
        <dbReference type="EMBL" id="RRT69841.1"/>
    </source>
</evidence>
<dbReference type="InterPro" id="IPR050148">
    <property type="entry name" value="Terpene_synthase-like"/>
</dbReference>
<evidence type="ECO:0000256" key="1">
    <source>
        <dbReference type="ARBA" id="ARBA00001946"/>
    </source>
</evidence>
<dbReference type="PANTHER" id="PTHR31225:SF252">
    <property type="entry name" value="TERPENE SYNTHASE 12-RELATED"/>
    <property type="match status" value="1"/>
</dbReference>
<dbReference type="InterPro" id="IPR005630">
    <property type="entry name" value="Terpene_synthase_metal-bd"/>
</dbReference>
<evidence type="ECO:0000259" key="5">
    <source>
        <dbReference type="Pfam" id="PF03936"/>
    </source>
</evidence>
<dbReference type="Pfam" id="PF01397">
    <property type="entry name" value="Terpene_synth"/>
    <property type="match status" value="1"/>
</dbReference>
<dbReference type="EMBL" id="AMZH03004210">
    <property type="protein sequence ID" value="RRT69841.1"/>
    <property type="molecule type" value="Genomic_DNA"/>
</dbReference>
<feature type="domain" description="Terpene synthase N-terminal" evidence="4">
    <location>
        <begin position="1"/>
        <end position="68"/>
    </location>
</feature>
<accession>A0A427A0Y7</accession>
<gene>
    <name evidence="6" type="ORF">B296_00027827</name>
</gene>
<evidence type="ECO:0000256" key="3">
    <source>
        <dbReference type="ARBA" id="ARBA00022842"/>
    </source>
</evidence>
<proteinExistence type="predicted"/>
<evidence type="ECO:0000256" key="2">
    <source>
        <dbReference type="ARBA" id="ARBA00022723"/>
    </source>
</evidence>
<dbReference type="AlphaFoldDB" id="A0A427A0Y7"/>
<dbReference type="InterPro" id="IPR001906">
    <property type="entry name" value="Terpene_synth_N"/>
</dbReference>
<dbReference type="InterPro" id="IPR036965">
    <property type="entry name" value="Terpene_synth_N_sf"/>
</dbReference>
<reference evidence="6 7" key="1">
    <citation type="journal article" date="2014" name="Agronomy (Basel)">
        <title>A Draft Genome Sequence for Ensete ventricosum, the Drought-Tolerant Tree Against Hunger.</title>
        <authorList>
            <person name="Harrison J."/>
            <person name="Moore K.A."/>
            <person name="Paszkiewicz K."/>
            <person name="Jones T."/>
            <person name="Grant M."/>
            <person name="Ambacheew D."/>
            <person name="Muzemil S."/>
            <person name="Studholme D.J."/>
        </authorList>
    </citation>
    <scope>NUCLEOTIDE SEQUENCE [LARGE SCALE GENOMIC DNA]</scope>
</reference>
<dbReference type="Proteomes" id="UP000287651">
    <property type="component" value="Unassembled WGS sequence"/>
</dbReference>
<keyword evidence="2" id="KW-0479">Metal-binding</keyword>
<dbReference type="GO" id="GO:0000287">
    <property type="term" value="F:magnesium ion binding"/>
    <property type="evidence" value="ECO:0007669"/>
    <property type="project" value="InterPro"/>
</dbReference>
<feature type="non-terminal residue" evidence="6">
    <location>
        <position position="1"/>
    </location>
</feature>
<dbReference type="GO" id="GO:0010333">
    <property type="term" value="F:terpene synthase activity"/>
    <property type="evidence" value="ECO:0007669"/>
    <property type="project" value="InterPro"/>
</dbReference>
<dbReference type="SUPFAM" id="SSF48239">
    <property type="entry name" value="Terpenoid cyclases/Protein prenyltransferases"/>
    <property type="match status" value="1"/>
</dbReference>
<name>A0A427A0Y7_ENSVE</name>
<organism evidence="6 7">
    <name type="scientific">Ensete ventricosum</name>
    <name type="common">Abyssinian banana</name>
    <name type="synonym">Musa ensete</name>
    <dbReference type="NCBI Taxonomy" id="4639"/>
    <lineage>
        <taxon>Eukaryota</taxon>
        <taxon>Viridiplantae</taxon>
        <taxon>Streptophyta</taxon>
        <taxon>Embryophyta</taxon>
        <taxon>Tracheophyta</taxon>
        <taxon>Spermatophyta</taxon>
        <taxon>Magnoliopsida</taxon>
        <taxon>Liliopsida</taxon>
        <taxon>Zingiberales</taxon>
        <taxon>Musaceae</taxon>
        <taxon>Ensete</taxon>
    </lineage>
</organism>
<protein>
    <recommendedName>
        <fullName evidence="8">Terpene synthase metal-binding domain-containing protein</fullName>
    </recommendedName>
</protein>
<dbReference type="PANTHER" id="PTHR31225">
    <property type="entry name" value="OS04G0344100 PROTEIN-RELATED"/>
    <property type="match status" value="1"/>
</dbReference>
<dbReference type="InterPro" id="IPR008949">
    <property type="entry name" value="Isoprenoid_synthase_dom_sf"/>
</dbReference>